<organism evidence="1 2">
    <name type="scientific">Brassica napus</name>
    <name type="common">Rape</name>
    <dbReference type="NCBI Taxonomy" id="3708"/>
    <lineage>
        <taxon>Eukaryota</taxon>
        <taxon>Viridiplantae</taxon>
        <taxon>Streptophyta</taxon>
        <taxon>Embryophyta</taxon>
        <taxon>Tracheophyta</taxon>
        <taxon>Spermatophyta</taxon>
        <taxon>Magnoliopsida</taxon>
        <taxon>eudicotyledons</taxon>
        <taxon>Gunneridae</taxon>
        <taxon>Pentapetalae</taxon>
        <taxon>rosids</taxon>
        <taxon>malvids</taxon>
        <taxon>Brassicales</taxon>
        <taxon>Brassicaceae</taxon>
        <taxon>Brassiceae</taxon>
        <taxon>Brassica</taxon>
    </lineage>
</organism>
<proteinExistence type="predicted"/>
<dbReference type="EMBL" id="JAGKQM010002630">
    <property type="protein sequence ID" value="KAH0849120.1"/>
    <property type="molecule type" value="Genomic_DNA"/>
</dbReference>
<reference evidence="1 2" key="1">
    <citation type="submission" date="2021-05" db="EMBL/GenBank/DDBJ databases">
        <title>Genome Assembly of Synthetic Allotetraploid Brassica napus Reveals Homoeologous Exchanges between Subgenomes.</title>
        <authorList>
            <person name="Davis J.T."/>
        </authorList>
    </citation>
    <scope>NUCLEOTIDE SEQUENCE [LARGE SCALE GENOMIC DNA]</scope>
    <source>
        <strain evidence="2">cv. Da-Ae</strain>
        <tissue evidence="1">Seedling</tissue>
    </source>
</reference>
<evidence type="ECO:0000313" key="2">
    <source>
        <dbReference type="Proteomes" id="UP000824890"/>
    </source>
</evidence>
<gene>
    <name evidence="1" type="ORF">HID58_091541</name>
</gene>
<accession>A0ABQ7X1Y5</accession>
<sequence>MEGKPEVIADKKQYGELYAIFKEIQGLLRHGVAVVKISTQFSLWSSALLNFFLHSQTGLNGDMETMTNSKSHVNKWKSGAVPTKIGRRTIHPSFETEHIETHDLFRCTFATLLFMCRNPRPLQYDDYMGRINISDINEGHTCY</sequence>
<protein>
    <submittedName>
        <fullName evidence="1">Uncharacterized protein</fullName>
    </submittedName>
</protein>
<keyword evidence="2" id="KW-1185">Reference proteome</keyword>
<evidence type="ECO:0000313" key="1">
    <source>
        <dbReference type="EMBL" id="KAH0849120.1"/>
    </source>
</evidence>
<name>A0ABQ7X1Y5_BRANA</name>
<comment type="caution">
    <text evidence="1">The sequence shown here is derived from an EMBL/GenBank/DDBJ whole genome shotgun (WGS) entry which is preliminary data.</text>
</comment>
<dbReference type="Proteomes" id="UP000824890">
    <property type="component" value="Unassembled WGS sequence"/>
</dbReference>